<dbReference type="EMBL" id="QSSX01000010">
    <property type="protein sequence ID" value="RGM23795.1"/>
    <property type="molecule type" value="Genomic_DNA"/>
</dbReference>
<dbReference type="Proteomes" id="UP000260808">
    <property type="component" value="Unassembled WGS sequence"/>
</dbReference>
<evidence type="ECO:0000313" key="4">
    <source>
        <dbReference type="EMBL" id="RGM23795.1"/>
    </source>
</evidence>
<dbReference type="Gene3D" id="1.10.260.40">
    <property type="entry name" value="lambda repressor-like DNA-binding domains"/>
    <property type="match status" value="1"/>
</dbReference>
<dbReference type="EMBL" id="JAAIRY010000004">
    <property type="protein sequence ID" value="NSI64484.1"/>
    <property type="molecule type" value="Genomic_DNA"/>
</dbReference>
<reference evidence="3" key="3">
    <citation type="submission" date="2020-02" db="EMBL/GenBank/DDBJ databases">
        <authorList>
            <person name="Littmann E."/>
            <person name="Sorbara M."/>
        </authorList>
    </citation>
    <scope>NUCLEOTIDE SEQUENCE</scope>
    <source>
        <strain evidence="3">MSK.11.9</strain>
    </source>
</reference>
<dbReference type="SMART" id="SM00530">
    <property type="entry name" value="HTH_XRE"/>
    <property type="match status" value="1"/>
</dbReference>
<sequence length="121" mass="13799">MPEDKFIFLGKRIRSARKECQLTQQELADQSGLAVKTIQDIEKGRKNPTYETLCLLVDRLGISGNTIFPSKAPVDEEALQYFLGKFYACNKQNQKLLINSLNFLVEQLLEIQNNSDFDNSP</sequence>
<reference evidence="4 5" key="1">
    <citation type="submission" date="2018-08" db="EMBL/GenBank/DDBJ databases">
        <title>A genome reference for cultivated species of the human gut microbiota.</title>
        <authorList>
            <person name="Zou Y."/>
            <person name="Xue W."/>
            <person name="Luo G."/>
        </authorList>
    </citation>
    <scope>NUCLEOTIDE SEQUENCE [LARGE SCALE GENOMIC DNA]</scope>
    <source>
        <strain evidence="4 5">TF01-20-2</strain>
    </source>
</reference>
<dbReference type="PROSITE" id="PS50943">
    <property type="entry name" value="HTH_CROC1"/>
    <property type="match status" value="1"/>
</dbReference>
<dbReference type="PANTHER" id="PTHR46797:SF1">
    <property type="entry name" value="METHYLPHOSPHONATE SYNTHASE"/>
    <property type="match status" value="1"/>
</dbReference>
<reference evidence="3" key="2">
    <citation type="journal article" date="2020" name="Cell Host Microbe">
        <title>Functional and Genomic Variation between Human-Derived Isolates of Lachnospiraceae Reveals Inter- and Intra-Species Diversity.</title>
        <authorList>
            <person name="Sorbara M.T."/>
            <person name="Littmann E.R."/>
            <person name="Fontana E."/>
            <person name="Moody T.U."/>
            <person name="Kohout C.E."/>
            <person name="Gjonbalaj M."/>
            <person name="Eaton V."/>
            <person name="Seok R."/>
            <person name="Leiner I.M."/>
            <person name="Pamer E.G."/>
        </authorList>
    </citation>
    <scope>NUCLEOTIDE SEQUENCE</scope>
    <source>
        <strain evidence="3">MSK.11.9</strain>
    </source>
</reference>
<dbReference type="Proteomes" id="UP001296581">
    <property type="component" value="Unassembled WGS sequence"/>
</dbReference>
<dbReference type="InterPro" id="IPR010982">
    <property type="entry name" value="Lambda_DNA-bd_dom_sf"/>
</dbReference>
<feature type="domain" description="HTH cro/C1-type" evidence="2">
    <location>
        <begin position="13"/>
        <end position="67"/>
    </location>
</feature>
<dbReference type="GO" id="GO:0005829">
    <property type="term" value="C:cytosol"/>
    <property type="evidence" value="ECO:0007669"/>
    <property type="project" value="TreeGrafter"/>
</dbReference>
<dbReference type="InterPro" id="IPR050807">
    <property type="entry name" value="TransReg_Diox_bact_type"/>
</dbReference>
<dbReference type="Pfam" id="PF01381">
    <property type="entry name" value="HTH_3"/>
    <property type="match status" value="1"/>
</dbReference>
<dbReference type="InterPro" id="IPR001387">
    <property type="entry name" value="Cro/C1-type_HTH"/>
</dbReference>
<proteinExistence type="predicted"/>
<keyword evidence="1" id="KW-0238">DNA-binding</keyword>
<protein>
    <submittedName>
        <fullName evidence="3">Helix-turn-helix transcriptional regulator</fullName>
    </submittedName>
    <submittedName>
        <fullName evidence="4">XRE family transcriptional regulator</fullName>
    </submittedName>
</protein>
<gene>
    <name evidence="4" type="ORF">DXC31_05640</name>
    <name evidence="3" type="ORF">G4981_04215</name>
</gene>
<dbReference type="GO" id="GO:0003677">
    <property type="term" value="F:DNA binding"/>
    <property type="evidence" value="ECO:0007669"/>
    <property type="project" value="UniProtKB-KW"/>
</dbReference>
<comment type="caution">
    <text evidence="4">The sequence shown here is derived from an EMBL/GenBank/DDBJ whole genome shotgun (WGS) entry which is preliminary data.</text>
</comment>
<dbReference type="RefSeq" id="WP_015522084.1">
    <property type="nucleotide sequence ID" value="NZ_CAXUME010000008.1"/>
</dbReference>
<dbReference type="CDD" id="cd00093">
    <property type="entry name" value="HTH_XRE"/>
    <property type="match status" value="1"/>
</dbReference>
<organism evidence="4 5">
    <name type="scientific">Mediterraneibacter gnavus</name>
    <name type="common">Ruminococcus gnavus</name>
    <dbReference type="NCBI Taxonomy" id="33038"/>
    <lineage>
        <taxon>Bacteria</taxon>
        <taxon>Bacillati</taxon>
        <taxon>Bacillota</taxon>
        <taxon>Clostridia</taxon>
        <taxon>Lachnospirales</taxon>
        <taxon>Lachnospiraceae</taxon>
        <taxon>Mediterraneibacter</taxon>
    </lineage>
</organism>
<name>A0A2N5NP40_MEDGN</name>
<dbReference type="SUPFAM" id="SSF47413">
    <property type="entry name" value="lambda repressor-like DNA-binding domains"/>
    <property type="match status" value="1"/>
</dbReference>
<dbReference type="PANTHER" id="PTHR46797">
    <property type="entry name" value="HTH-TYPE TRANSCRIPTIONAL REGULATOR"/>
    <property type="match status" value="1"/>
</dbReference>
<accession>A0A2N5NP40</accession>
<dbReference type="GO" id="GO:0003700">
    <property type="term" value="F:DNA-binding transcription factor activity"/>
    <property type="evidence" value="ECO:0007669"/>
    <property type="project" value="TreeGrafter"/>
</dbReference>
<evidence type="ECO:0000259" key="2">
    <source>
        <dbReference type="PROSITE" id="PS50943"/>
    </source>
</evidence>
<evidence type="ECO:0000256" key="1">
    <source>
        <dbReference type="ARBA" id="ARBA00023125"/>
    </source>
</evidence>
<dbReference type="AlphaFoldDB" id="A0A2N5NP40"/>
<evidence type="ECO:0000313" key="3">
    <source>
        <dbReference type="EMBL" id="NSI64484.1"/>
    </source>
</evidence>
<evidence type="ECO:0000313" key="5">
    <source>
        <dbReference type="Proteomes" id="UP000260808"/>
    </source>
</evidence>